<keyword evidence="2" id="KW-0902">Two-component regulatory system</keyword>
<keyword evidence="5" id="KW-0804">Transcription</keyword>
<organism evidence="8 9">
    <name type="scientific">Duganella alba</name>
    <dbReference type="NCBI Taxonomy" id="2666081"/>
    <lineage>
        <taxon>Bacteria</taxon>
        <taxon>Pseudomonadati</taxon>
        <taxon>Pseudomonadota</taxon>
        <taxon>Betaproteobacteria</taxon>
        <taxon>Burkholderiales</taxon>
        <taxon>Oxalobacteraceae</taxon>
        <taxon>Telluria group</taxon>
        <taxon>Duganella</taxon>
    </lineage>
</organism>
<dbReference type="AlphaFoldDB" id="A0A6L5Q9N4"/>
<evidence type="ECO:0000256" key="6">
    <source>
        <dbReference type="PROSITE-ProRule" id="PRU00169"/>
    </source>
</evidence>
<name>A0A6L5Q9N4_9BURK</name>
<dbReference type="RefSeq" id="WP_154361667.1">
    <property type="nucleotide sequence ID" value="NZ_WKJM01000001.1"/>
</dbReference>
<dbReference type="CDD" id="cd17589">
    <property type="entry name" value="REC_TPR"/>
    <property type="match status" value="1"/>
</dbReference>
<dbReference type="Pfam" id="PF13181">
    <property type="entry name" value="TPR_8"/>
    <property type="match status" value="1"/>
</dbReference>
<comment type="caution">
    <text evidence="6">Lacks conserved residue(s) required for the propagation of feature annotation.</text>
</comment>
<dbReference type="GO" id="GO:0000156">
    <property type="term" value="F:phosphorelay response regulator activity"/>
    <property type="evidence" value="ECO:0007669"/>
    <property type="project" value="TreeGrafter"/>
</dbReference>
<dbReference type="Pfam" id="PF00072">
    <property type="entry name" value="Response_reg"/>
    <property type="match status" value="1"/>
</dbReference>
<dbReference type="PANTHER" id="PTHR48111">
    <property type="entry name" value="REGULATOR OF RPOS"/>
    <property type="match status" value="1"/>
</dbReference>
<keyword evidence="9" id="KW-1185">Reference proteome</keyword>
<keyword evidence="4" id="KW-0238">DNA-binding</keyword>
<sequence>MAEYSDLSVLIVDPNPGMRGNLHNMLSQSSITKIDYAVSSGTAIRQLTKKPFDIILCEYDLGNGSGEANGQDGQQLLEDLRLHKLISPWTIFIMLTSEGEYGKVIGAAELTPTDYVLKPFTVDALLQRIRRAVDRRTVFLPIYQLVEYGDVRKAIADAKVAEEKNPRYAVDFARLRAELLFSLDELGEAEMVYQWILMTRPVAWAHLGLARCRFGLQKYIEAQETLSQLLEQNPRYMAAYDLLARTHEALGQQEAAKRILEDAVAISPHMVRRLRHLGEVAFETGDVGVAEKAFKQVVAKAKYSEFRDPEDHVKLVKTLVKKGDAHQVSGVIRDMERSLRAGPNVDVCKAIAAGLLQEMSGNMTAAATELTNAVNAVAGSRGLSTGLKIGLVHSCLGVKLDQQASDLMLNLMNDTESGVSMDDAVQVFEKAGRHDLAQGMGEQIKIQVDELIAHASEQRLHGDLRAAVDTLNAGLRKAPGNMSLLPAATSAILKQLDDLGWEAPLAEQCMFLIERMRRLDPAHPSLEALTAQYHHTQRKYGISAVA</sequence>
<dbReference type="InterPro" id="IPR039420">
    <property type="entry name" value="WalR-like"/>
</dbReference>
<dbReference type="Gene3D" id="3.40.50.2300">
    <property type="match status" value="1"/>
</dbReference>
<dbReference type="GO" id="GO:0006355">
    <property type="term" value="P:regulation of DNA-templated transcription"/>
    <property type="evidence" value="ECO:0007669"/>
    <property type="project" value="TreeGrafter"/>
</dbReference>
<evidence type="ECO:0000313" key="9">
    <source>
        <dbReference type="Proteomes" id="UP000481037"/>
    </source>
</evidence>
<dbReference type="PROSITE" id="PS50110">
    <property type="entry name" value="RESPONSE_REGULATORY"/>
    <property type="match status" value="1"/>
</dbReference>
<keyword evidence="3" id="KW-0805">Transcription regulation</keyword>
<evidence type="ECO:0000256" key="1">
    <source>
        <dbReference type="ARBA" id="ARBA00022553"/>
    </source>
</evidence>
<evidence type="ECO:0000313" key="8">
    <source>
        <dbReference type="EMBL" id="MRX06310.1"/>
    </source>
</evidence>
<evidence type="ECO:0000256" key="5">
    <source>
        <dbReference type="ARBA" id="ARBA00023163"/>
    </source>
</evidence>
<dbReference type="SMART" id="SM00028">
    <property type="entry name" value="TPR"/>
    <property type="match status" value="4"/>
</dbReference>
<dbReference type="GO" id="GO:0032993">
    <property type="term" value="C:protein-DNA complex"/>
    <property type="evidence" value="ECO:0007669"/>
    <property type="project" value="TreeGrafter"/>
</dbReference>
<dbReference type="SUPFAM" id="SSF48452">
    <property type="entry name" value="TPR-like"/>
    <property type="match status" value="1"/>
</dbReference>
<dbReference type="InterPro" id="IPR001789">
    <property type="entry name" value="Sig_transdc_resp-reg_receiver"/>
</dbReference>
<dbReference type="GO" id="GO:0005829">
    <property type="term" value="C:cytosol"/>
    <property type="evidence" value="ECO:0007669"/>
    <property type="project" value="TreeGrafter"/>
</dbReference>
<dbReference type="Gene3D" id="1.25.40.10">
    <property type="entry name" value="Tetratricopeptide repeat domain"/>
    <property type="match status" value="1"/>
</dbReference>
<evidence type="ECO:0000256" key="2">
    <source>
        <dbReference type="ARBA" id="ARBA00023012"/>
    </source>
</evidence>
<gene>
    <name evidence="8" type="ORF">GJ697_00510</name>
</gene>
<accession>A0A6L5Q9N4</accession>
<dbReference type="PANTHER" id="PTHR48111:SF4">
    <property type="entry name" value="DNA-BINDING DUAL TRANSCRIPTIONAL REGULATOR OMPR"/>
    <property type="match status" value="1"/>
</dbReference>
<comment type="caution">
    <text evidence="8">The sequence shown here is derived from an EMBL/GenBank/DDBJ whole genome shotgun (WGS) entry which is preliminary data.</text>
</comment>
<dbReference type="Proteomes" id="UP000481037">
    <property type="component" value="Unassembled WGS sequence"/>
</dbReference>
<reference evidence="8 9" key="1">
    <citation type="submission" date="2019-11" db="EMBL/GenBank/DDBJ databases">
        <title>Novel species isolated from a subtropical stream in China.</title>
        <authorList>
            <person name="Lu H."/>
        </authorList>
    </citation>
    <scope>NUCLEOTIDE SEQUENCE [LARGE SCALE GENOMIC DNA]</scope>
    <source>
        <strain evidence="8 9">FT25W</strain>
    </source>
</reference>
<dbReference type="InterPro" id="IPR011990">
    <property type="entry name" value="TPR-like_helical_dom_sf"/>
</dbReference>
<dbReference type="EMBL" id="WKJM01000001">
    <property type="protein sequence ID" value="MRX06310.1"/>
    <property type="molecule type" value="Genomic_DNA"/>
</dbReference>
<dbReference type="InterPro" id="IPR019734">
    <property type="entry name" value="TPR_rpt"/>
</dbReference>
<protein>
    <submittedName>
        <fullName evidence="8">Response regulator</fullName>
    </submittedName>
</protein>
<dbReference type="SMART" id="SM00448">
    <property type="entry name" value="REC"/>
    <property type="match status" value="1"/>
</dbReference>
<keyword evidence="1" id="KW-0597">Phosphoprotein</keyword>
<evidence type="ECO:0000256" key="3">
    <source>
        <dbReference type="ARBA" id="ARBA00023015"/>
    </source>
</evidence>
<dbReference type="GO" id="GO:0000976">
    <property type="term" value="F:transcription cis-regulatory region binding"/>
    <property type="evidence" value="ECO:0007669"/>
    <property type="project" value="TreeGrafter"/>
</dbReference>
<feature type="domain" description="Response regulatory" evidence="7">
    <location>
        <begin position="8"/>
        <end position="133"/>
    </location>
</feature>
<dbReference type="SUPFAM" id="SSF52172">
    <property type="entry name" value="CheY-like"/>
    <property type="match status" value="1"/>
</dbReference>
<evidence type="ECO:0000256" key="4">
    <source>
        <dbReference type="ARBA" id="ARBA00023125"/>
    </source>
</evidence>
<dbReference type="InterPro" id="IPR011006">
    <property type="entry name" value="CheY-like_superfamily"/>
</dbReference>
<proteinExistence type="predicted"/>
<evidence type="ECO:0000259" key="7">
    <source>
        <dbReference type="PROSITE" id="PS50110"/>
    </source>
</evidence>